<evidence type="ECO:0000256" key="1">
    <source>
        <dbReference type="SAM" id="SignalP"/>
    </source>
</evidence>
<keyword evidence="1" id="KW-0732">Signal</keyword>
<feature type="chain" id="PRO_5035150472" evidence="1">
    <location>
        <begin position="22"/>
        <end position="144"/>
    </location>
</feature>
<feature type="signal peptide" evidence="1">
    <location>
        <begin position="1"/>
        <end position="21"/>
    </location>
</feature>
<sequence>MKRTILTAAILAASLGTAAVAETQKAPAAQGSAAVMTHGNLISELKTGKADSANWASEIAGLESSAQVEIVKLSELKGEAAENSAALDTALTETQADAGAARTAIEANAELKGALEAESFTAEDVVMVQVDGANQVTLVVDDRS</sequence>
<reference evidence="2" key="2">
    <citation type="submission" date="2020-09" db="EMBL/GenBank/DDBJ databases">
        <authorList>
            <person name="Sun Q."/>
            <person name="Kim S."/>
        </authorList>
    </citation>
    <scope>NUCLEOTIDE SEQUENCE</scope>
    <source>
        <strain evidence="2">KCTC 42650</strain>
    </source>
</reference>
<gene>
    <name evidence="2" type="ORF">GCM10017056_49640</name>
</gene>
<proteinExistence type="predicted"/>
<dbReference type="RefSeq" id="WP_189682828.1">
    <property type="nucleotide sequence ID" value="NZ_BNCJ01000033.1"/>
</dbReference>
<dbReference type="AlphaFoldDB" id="A0A8J3H3G6"/>
<dbReference type="EMBL" id="BNCJ01000033">
    <property type="protein sequence ID" value="GHF72850.1"/>
    <property type="molecule type" value="Genomic_DNA"/>
</dbReference>
<name>A0A8J3H3G6_9RHOB</name>
<protein>
    <submittedName>
        <fullName evidence="2">Uncharacterized protein</fullName>
    </submittedName>
</protein>
<evidence type="ECO:0000313" key="3">
    <source>
        <dbReference type="Proteomes" id="UP000626220"/>
    </source>
</evidence>
<keyword evidence="3" id="KW-1185">Reference proteome</keyword>
<evidence type="ECO:0000313" key="2">
    <source>
        <dbReference type="EMBL" id="GHF72850.1"/>
    </source>
</evidence>
<dbReference type="Proteomes" id="UP000626220">
    <property type="component" value="Unassembled WGS sequence"/>
</dbReference>
<accession>A0A8J3H3G6</accession>
<comment type="caution">
    <text evidence="2">The sequence shown here is derived from an EMBL/GenBank/DDBJ whole genome shotgun (WGS) entry which is preliminary data.</text>
</comment>
<reference evidence="2" key="1">
    <citation type="journal article" date="2014" name="Int. J. Syst. Evol. Microbiol.">
        <title>Complete genome sequence of Corynebacterium casei LMG S-19264T (=DSM 44701T), isolated from a smear-ripened cheese.</title>
        <authorList>
            <consortium name="US DOE Joint Genome Institute (JGI-PGF)"/>
            <person name="Walter F."/>
            <person name="Albersmeier A."/>
            <person name="Kalinowski J."/>
            <person name="Ruckert C."/>
        </authorList>
    </citation>
    <scope>NUCLEOTIDE SEQUENCE</scope>
    <source>
        <strain evidence="2">KCTC 42650</strain>
    </source>
</reference>
<organism evidence="2 3">
    <name type="scientific">Seohaeicola zhoushanensis</name>
    <dbReference type="NCBI Taxonomy" id="1569283"/>
    <lineage>
        <taxon>Bacteria</taxon>
        <taxon>Pseudomonadati</taxon>
        <taxon>Pseudomonadota</taxon>
        <taxon>Alphaproteobacteria</taxon>
        <taxon>Rhodobacterales</taxon>
        <taxon>Roseobacteraceae</taxon>
        <taxon>Seohaeicola</taxon>
    </lineage>
</organism>